<dbReference type="Proteomes" id="UP001235744">
    <property type="component" value="Chromosome"/>
</dbReference>
<feature type="compositionally biased region" description="Polar residues" evidence="1">
    <location>
        <begin position="36"/>
        <end position="56"/>
    </location>
</feature>
<accession>A0ABY9J1B2</accession>
<sequence length="194" mass="20829">MTPAPQPIGDLERRRSASILIPATVGAILLATAGCSSSDEGTPTDKPSASATSSVSVDPLKGDKAAVLAVYRRMWAAQVKAYSSGTLKGAGLEKVAADKALSKIKVTALYYQDHGSVMKGEPELDPKIASITRGKRAEITDCIDSTHFIQVNKKTGKPVGLVDDNRRHTSTFNAWKLNGRWMITDVDIDRDRTC</sequence>
<evidence type="ECO:0000313" key="2">
    <source>
        <dbReference type="EMBL" id="WLQ61478.1"/>
    </source>
</evidence>
<keyword evidence="3" id="KW-1185">Reference proteome</keyword>
<reference evidence="2 3" key="1">
    <citation type="submission" date="2023-03" db="EMBL/GenBank/DDBJ databases">
        <title>Isolation and description of six Streptomyces strains from soil environments, able to metabolize different microbial glucans.</title>
        <authorList>
            <person name="Widen T."/>
            <person name="Larsbrink J."/>
        </authorList>
    </citation>
    <scope>NUCLEOTIDE SEQUENCE [LARGE SCALE GENOMIC DNA]</scope>
    <source>
        <strain evidence="2 3">Alt2</strain>
    </source>
</reference>
<evidence type="ECO:0000256" key="1">
    <source>
        <dbReference type="SAM" id="MobiDB-lite"/>
    </source>
</evidence>
<proteinExistence type="predicted"/>
<evidence type="ECO:0008006" key="4">
    <source>
        <dbReference type="Google" id="ProtNLM"/>
    </source>
</evidence>
<gene>
    <name evidence="2" type="ORF">P8A19_41490</name>
</gene>
<feature type="region of interest" description="Disordered" evidence="1">
    <location>
        <begin position="36"/>
        <end position="57"/>
    </location>
</feature>
<organism evidence="2 3">
    <name type="scientific">Streptomyces poriferorum</name>
    <dbReference type="NCBI Taxonomy" id="2798799"/>
    <lineage>
        <taxon>Bacteria</taxon>
        <taxon>Bacillati</taxon>
        <taxon>Actinomycetota</taxon>
        <taxon>Actinomycetes</taxon>
        <taxon>Kitasatosporales</taxon>
        <taxon>Streptomycetaceae</taxon>
        <taxon>Streptomyces</taxon>
    </lineage>
</organism>
<name>A0ABY9J1B2_9ACTN</name>
<dbReference type="RefSeq" id="WP_306106251.1">
    <property type="nucleotide sequence ID" value="NZ_CP120988.1"/>
</dbReference>
<dbReference type="EMBL" id="CP120988">
    <property type="protein sequence ID" value="WLQ61478.1"/>
    <property type="molecule type" value="Genomic_DNA"/>
</dbReference>
<protein>
    <recommendedName>
        <fullName evidence="4">Lipoprotein</fullName>
    </recommendedName>
</protein>
<evidence type="ECO:0000313" key="3">
    <source>
        <dbReference type="Proteomes" id="UP001235744"/>
    </source>
</evidence>